<dbReference type="OrthoDB" id="5376287at2759"/>
<reference evidence="1 2" key="1">
    <citation type="submission" date="2015-10" db="EMBL/GenBank/DDBJ databases">
        <title>Full genome of DAOMC 229536 Phialocephala scopiformis, a fungal endophyte of spruce producing the potent anti-insectan compound rugulosin.</title>
        <authorList>
            <consortium name="DOE Joint Genome Institute"/>
            <person name="Walker A.K."/>
            <person name="Frasz S.L."/>
            <person name="Seifert K.A."/>
            <person name="Miller J.D."/>
            <person name="Mondo S.J."/>
            <person name="Labutti K."/>
            <person name="Lipzen A."/>
            <person name="Dockter R."/>
            <person name="Kennedy M."/>
            <person name="Grigoriev I.V."/>
            <person name="Spatafora J.W."/>
        </authorList>
    </citation>
    <scope>NUCLEOTIDE SEQUENCE [LARGE SCALE GENOMIC DNA]</scope>
    <source>
        <strain evidence="1 2">CBS 120377</strain>
    </source>
</reference>
<dbReference type="InParanoid" id="A0A194WV94"/>
<dbReference type="AlphaFoldDB" id="A0A194WV94"/>
<dbReference type="RefSeq" id="XP_018066245.1">
    <property type="nucleotide sequence ID" value="XM_018218720.1"/>
</dbReference>
<sequence length="474" mass="53432">MASSNYSAGLHFVVSTPVQTLAKRDRKAIRKHATKARVVHPRKKVVRLWSWINPARELGSRNAVLTDDNPTPKSMSVPVPRLVGSYFSGLQLPPGVEPCMIQDLVKLIVLNKNVAYPYEICLDVHPVERGWFPYMISDICCLHSMMFSLRAFMEKDSCDQPSHFTTFHYAKTLQILQSRLHDFDKTSAISDSTIMVVITLATIAEISKDLAGVETHIKGLEKIVKLRGGVRALDTNNNMQVKVCRADLGYALLFGRQPLLFREGPSWDCFIADCGLIKCSHEPHDAIILAFAQTTLDERLHNVLRDVHAFSCISNVAYQTTRKLSPETYNEMTISILYRLTHLFFESDLLQEAIRLGLLVFSSTIFLQRHIIEQPYENLLNLYGDALLGLFAHGSSTDALPVPVILWLTILSDMVAGKEIPSTDRLHTVIGRASIESWSQASEVLRSIAWVDFIHEKRGKEVFEASVSQLRCQR</sequence>
<accession>A0A194WV94</accession>
<evidence type="ECO:0000313" key="2">
    <source>
        <dbReference type="Proteomes" id="UP000070700"/>
    </source>
</evidence>
<dbReference type="PANTHER" id="PTHR37540:SF5">
    <property type="entry name" value="TRANSCRIPTION FACTOR DOMAIN-CONTAINING PROTEIN"/>
    <property type="match status" value="1"/>
</dbReference>
<dbReference type="KEGG" id="psco:LY89DRAFT_722304"/>
<evidence type="ECO:0000313" key="1">
    <source>
        <dbReference type="EMBL" id="KUJ11890.1"/>
    </source>
</evidence>
<protein>
    <recommendedName>
        <fullName evidence="3">Fungal-specific transcription factor domain-containing protein</fullName>
    </recommendedName>
</protein>
<organism evidence="1 2">
    <name type="scientific">Mollisia scopiformis</name>
    <name type="common">Conifer needle endophyte fungus</name>
    <name type="synonym">Phialocephala scopiformis</name>
    <dbReference type="NCBI Taxonomy" id="149040"/>
    <lineage>
        <taxon>Eukaryota</taxon>
        <taxon>Fungi</taxon>
        <taxon>Dikarya</taxon>
        <taxon>Ascomycota</taxon>
        <taxon>Pezizomycotina</taxon>
        <taxon>Leotiomycetes</taxon>
        <taxon>Helotiales</taxon>
        <taxon>Mollisiaceae</taxon>
        <taxon>Mollisia</taxon>
    </lineage>
</organism>
<gene>
    <name evidence="1" type="ORF">LY89DRAFT_722304</name>
</gene>
<proteinExistence type="predicted"/>
<name>A0A194WV94_MOLSC</name>
<dbReference type="Proteomes" id="UP000070700">
    <property type="component" value="Unassembled WGS sequence"/>
</dbReference>
<dbReference type="GeneID" id="28828446"/>
<keyword evidence="2" id="KW-1185">Reference proteome</keyword>
<dbReference type="PANTHER" id="PTHR37540">
    <property type="entry name" value="TRANSCRIPTION FACTOR (ACR-2), PUTATIVE-RELATED-RELATED"/>
    <property type="match status" value="1"/>
</dbReference>
<dbReference type="EMBL" id="KQ947425">
    <property type="protein sequence ID" value="KUJ11890.1"/>
    <property type="molecule type" value="Genomic_DNA"/>
</dbReference>
<evidence type="ECO:0008006" key="3">
    <source>
        <dbReference type="Google" id="ProtNLM"/>
    </source>
</evidence>